<keyword evidence="6" id="KW-0378">Hydrolase</keyword>
<dbReference type="OrthoDB" id="1413014at2759"/>
<accession>A0A3P7JE32</accession>
<dbReference type="AlphaFoldDB" id="A0A3P7JE32"/>
<dbReference type="GO" id="GO:0046872">
    <property type="term" value="F:metal ion binding"/>
    <property type="evidence" value="ECO:0007669"/>
    <property type="project" value="UniProtKB-KW"/>
</dbReference>
<protein>
    <recommendedName>
        <fullName evidence="7">Peptidase M41 domain-containing protein</fullName>
    </recommendedName>
</protein>
<evidence type="ECO:0000256" key="6">
    <source>
        <dbReference type="ARBA" id="ARBA00023049"/>
    </source>
</evidence>
<dbReference type="InterPro" id="IPR050928">
    <property type="entry name" value="ATP-dep_Zn_Metalloprotease"/>
</dbReference>
<evidence type="ECO:0000259" key="7">
    <source>
        <dbReference type="Pfam" id="PF01434"/>
    </source>
</evidence>
<dbReference type="InterPro" id="IPR000642">
    <property type="entry name" value="Peptidase_M41"/>
</dbReference>
<name>A0A3P7JE32_STRVU</name>
<evidence type="ECO:0000256" key="5">
    <source>
        <dbReference type="ARBA" id="ARBA00022840"/>
    </source>
</evidence>
<keyword evidence="5" id="KW-0067">ATP-binding</keyword>
<evidence type="ECO:0000256" key="2">
    <source>
        <dbReference type="ARBA" id="ARBA00022723"/>
    </source>
</evidence>
<dbReference type="InterPro" id="IPR037219">
    <property type="entry name" value="Peptidase_M41-like"/>
</dbReference>
<dbReference type="GO" id="GO:0004222">
    <property type="term" value="F:metalloendopeptidase activity"/>
    <property type="evidence" value="ECO:0007669"/>
    <property type="project" value="InterPro"/>
</dbReference>
<dbReference type="Gene3D" id="1.20.58.760">
    <property type="entry name" value="Peptidase M41"/>
    <property type="match status" value="1"/>
</dbReference>
<dbReference type="PANTHER" id="PTHR43655:SF9">
    <property type="entry name" value="AFG3-LIKE PROTEIN 2"/>
    <property type="match status" value="1"/>
</dbReference>
<organism evidence="8 9">
    <name type="scientific">Strongylus vulgaris</name>
    <name type="common">Blood worm</name>
    <dbReference type="NCBI Taxonomy" id="40348"/>
    <lineage>
        <taxon>Eukaryota</taxon>
        <taxon>Metazoa</taxon>
        <taxon>Ecdysozoa</taxon>
        <taxon>Nematoda</taxon>
        <taxon>Chromadorea</taxon>
        <taxon>Rhabditida</taxon>
        <taxon>Rhabditina</taxon>
        <taxon>Rhabditomorpha</taxon>
        <taxon>Strongyloidea</taxon>
        <taxon>Strongylidae</taxon>
        <taxon>Strongylus</taxon>
    </lineage>
</organism>
<dbReference type="EMBL" id="UYYB01113680">
    <property type="protein sequence ID" value="VDM81596.1"/>
    <property type="molecule type" value="Genomic_DNA"/>
</dbReference>
<dbReference type="SUPFAM" id="SSF140990">
    <property type="entry name" value="FtsH protease domain-like"/>
    <property type="match status" value="1"/>
</dbReference>
<evidence type="ECO:0000256" key="1">
    <source>
        <dbReference type="ARBA" id="ARBA00001947"/>
    </source>
</evidence>
<comment type="cofactor">
    <cofactor evidence="1">
        <name>Zn(2+)</name>
        <dbReference type="ChEBI" id="CHEBI:29105"/>
    </cofactor>
</comment>
<keyword evidence="6" id="KW-0645">Protease</keyword>
<proteinExistence type="predicted"/>
<dbReference type="GO" id="GO:0004176">
    <property type="term" value="F:ATP-dependent peptidase activity"/>
    <property type="evidence" value="ECO:0007669"/>
    <property type="project" value="InterPro"/>
</dbReference>
<dbReference type="Pfam" id="PF01434">
    <property type="entry name" value="Peptidase_M41"/>
    <property type="match status" value="1"/>
</dbReference>
<evidence type="ECO:0000256" key="3">
    <source>
        <dbReference type="ARBA" id="ARBA00022741"/>
    </source>
</evidence>
<keyword evidence="2" id="KW-0479">Metal-binding</keyword>
<sequence>MTLGGRVSEEIFFGRITTGAQDDLQKVTQMAYAQILFITFEKQCQDQISFEIDDLFEYLVLASMGHKPVEAAELGLSRVNLENVLVHIRKEDNLGMFLIFPRDSNQVL</sequence>
<keyword evidence="6" id="KW-0482">Metalloprotease</keyword>
<dbReference type="GO" id="GO:0034982">
    <property type="term" value="P:mitochondrial protein processing"/>
    <property type="evidence" value="ECO:0007669"/>
    <property type="project" value="TreeGrafter"/>
</dbReference>
<dbReference type="GO" id="GO:0005524">
    <property type="term" value="F:ATP binding"/>
    <property type="evidence" value="ECO:0007669"/>
    <property type="project" value="UniProtKB-KW"/>
</dbReference>
<dbReference type="PANTHER" id="PTHR43655">
    <property type="entry name" value="ATP-DEPENDENT PROTEASE"/>
    <property type="match status" value="1"/>
</dbReference>
<dbReference type="Proteomes" id="UP000270094">
    <property type="component" value="Unassembled WGS sequence"/>
</dbReference>
<evidence type="ECO:0000313" key="8">
    <source>
        <dbReference type="EMBL" id="VDM81596.1"/>
    </source>
</evidence>
<keyword evidence="9" id="KW-1185">Reference proteome</keyword>
<gene>
    <name evidence="8" type="ORF">SVUK_LOCUS16594</name>
</gene>
<dbReference type="GO" id="GO:0005745">
    <property type="term" value="C:m-AAA complex"/>
    <property type="evidence" value="ECO:0007669"/>
    <property type="project" value="TreeGrafter"/>
</dbReference>
<keyword evidence="3" id="KW-0547">Nucleotide-binding</keyword>
<feature type="domain" description="Peptidase M41" evidence="7">
    <location>
        <begin position="1"/>
        <end position="36"/>
    </location>
</feature>
<reference evidence="8 9" key="1">
    <citation type="submission" date="2018-11" db="EMBL/GenBank/DDBJ databases">
        <authorList>
            <consortium name="Pathogen Informatics"/>
        </authorList>
    </citation>
    <scope>NUCLEOTIDE SEQUENCE [LARGE SCALE GENOMIC DNA]</scope>
</reference>
<evidence type="ECO:0000256" key="4">
    <source>
        <dbReference type="ARBA" id="ARBA00022833"/>
    </source>
</evidence>
<evidence type="ECO:0000313" key="9">
    <source>
        <dbReference type="Proteomes" id="UP000270094"/>
    </source>
</evidence>
<keyword evidence="4" id="KW-0862">Zinc</keyword>